<dbReference type="PANTHER" id="PTHR14218:SF15">
    <property type="entry name" value="TRIPEPTIDYL-PEPTIDASE 1"/>
    <property type="match status" value="1"/>
</dbReference>
<sequence>MKLLSLLAAAAMAATALATAGTATAAPTVTTVHSCAAKPAPGYAACTALRRTDAGAKSFGPLVSGLSPANLASAYKLGAGGSGKTVAIVDAYDDPNAEKDLATYRSNFGLPACTTANGCFKKVNQTGGTSYPTGDTGWSEEISLDIDMVSAVCPSCHILLVEATSPSYANLGTAVNTAVRLGATAVSNSYGGGESSAETSYDTYYNHPGVAITVSSGDSGYGVEYPAASRYVTAVGGTHLTSGGGTRGWTETAWSGAGSGCSAYEPKPSWQHDTSCTRRTVADVSAVADPATGVAVYDTYGESGWLVFGGTSVASPIIASVYALSGNVSGVPASLAYANTGSLFDVTSGSNGSCGGTYLCTAKAGYDGPTGLGTPNGTGAF</sequence>
<dbReference type="EMBL" id="JBHLUD010000020">
    <property type="protein sequence ID" value="MFC0548960.1"/>
    <property type="molecule type" value="Genomic_DNA"/>
</dbReference>
<dbReference type="InterPro" id="IPR050819">
    <property type="entry name" value="Tripeptidyl-peptidase_I"/>
</dbReference>
<dbReference type="Proteomes" id="UP001589810">
    <property type="component" value="Unassembled WGS sequence"/>
</dbReference>
<keyword evidence="4" id="KW-1185">Reference proteome</keyword>
<evidence type="ECO:0000256" key="1">
    <source>
        <dbReference type="SAM" id="SignalP"/>
    </source>
</evidence>
<gene>
    <name evidence="3" type="ORF">ACFFH7_46140</name>
</gene>
<dbReference type="PANTHER" id="PTHR14218">
    <property type="entry name" value="PROTEASE S8 TRIPEPTIDYL PEPTIDASE I CLN2"/>
    <property type="match status" value="1"/>
</dbReference>
<reference evidence="3 4" key="1">
    <citation type="submission" date="2024-09" db="EMBL/GenBank/DDBJ databases">
        <authorList>
            <person name="Sun Q."/>
            <person name="Mori K."/>
        </authorList>
    </citation>
    <scope>NUCLEOTIDE SEQUENCE [LARGE SCALE GENOMIC DNA]</scope>
    <source>
        <strain evidence="3 4">TBRC 1432</strain>
    </source>
</reference>
<evidence type="ECO:0000313" key="3">
    <source>
        <dbReference type="EMBL" id="MFC0548960.1"/>
    </source>
</evidence>
<evidence type="ECO:0000313" key="4">
    <source>
        <dbReference type="Proteomes" id="UP001589810"/>
    </source>
</evidence>
<protein>
    <submittedName>
        <fullName evidence="3">S53 family peptidase</fullName>
    </submittedName>
</protein>
<dbReference type="InterPro" id="IPR030400">
    <property type="entry name" value="Sedolisin_dom"/>
</dbReference>
<accession>A0ABV6N8P8</accession>
<dbReference type="RefSeq" id="WP_273940452.1">
    <property type="nucleotide sequence ID" value="NZ_CP097263.1"/>
</dbReference>
<keyword evidence="1" id="KW-0732">Signal</keyword>
<feature type="signal peptide" evidence="1">
    <location>
        <begin position="1"/>
        <end position="25"/>
    </location>
</feature>
<dbReference type="PROSITE" id="PS51695">
    <property type="entry name" value="SEDOLISIN"/>
    <property type="match status" value="1"/>
</dbReference>
<dbReference type="InterPro" id="IPR036852">
    <property type="entry name" value="Peptidase_S8/S53_dom_sf"/>
</dbReference>
<dbReference type="SUPFAM" id="SSF52743">
    <property type="entry name" value="Subtilisin-like"/>
    <property type="match status" value="1"/>
</dbReference>
<name>A0ABV6N8P8_9PSEU</name>
<feature type="chain" id="PRO_5046044520" evidence="1">
    <location>
        <begin position="26"/>
        <end position="381"/>
    </location>
</feature>
<comment type="caution">
    <text evidence="3">The sequence shown here is derived from an EMBL/GenBank/DDBJ whole genome shotgun (WGS) entry which is preliminary data.</text>
</comment>
<organism evidence="3 4">
    <name type="scientific">Kutzneria chonburiensis</name>
    <dbReference type="NCBI Taxonomy" id="1483604"/>
    <lineage>
        <taxon>Bacteria</taxon>
        <taxon>Bacillati</taxon>
        <taxon>Actinomycetota</taxon>
        <taxon>Actinomycetes</taxon>
        <taxon>Pseudonocardiales</taxon>
        <taxon>Pseudonocardiaceae</taxon>
        <taxon>Kutzneria</taxon>
    </lineage>
</organism>
<evidence type="ECO:0000259" key="2">
    <source>
        <dbReference type="PROSITE" id="PS51695"/>
    </source>
</evidence>
<dbReference type="CDD" id="cd04056">
    <property type="entry name" value="Peptidases_S53"/>
    <property type="match status" value="1"/>
</dbReference>
<dbReference type="Gene3D" id="3.40.50.200">
    <property type="entry name" value="Peptidase S8/S53 domain"/>
    <property type="match status" value="1"/>
</dbReference>
<feature type="domain" description="Peptidase S53" evidence="2">
    <location>
        <begin position="65"/>
        <end position="381"/>
    </location>
</feature>
<proteinExistence type="predicted"/>